<evidence type="ECO:0000313" key="3">
    <source>
        <dbReference type="Proteomes" id="UP000694843"/>
    </source>
</evidence>
<sequence>MLGRGCTSGLLLLLVAVHCVSGLGGVTFLGTGTSSTTVTAGTTDILSSIYSLFNTGLTGISIGTGATSGTGLESVAGSLALLAAALKAPLVALYQISAEVVVMVALILFISYIASLLGIDDFRKRTGIAGAAADEGSTDSSPSRSFFSRLLETEAVQHLTARVQDAIENFDTKEFLAKLDSRF</sequence>
<dbReference type="KEGG" id="hazt:108682169"/>
<evidence type="ECO:0000256" key="1">
    <source>
        <dbReference type="SAM" id="Phobius"/>
    </source>
</evidence>
<gene>
    <name evidence="4" type="primary">LOC108682169</name>
</gene>
<proteinExistence type="predicted"/>
<reference evidence="4" key="1">
    <citation type="submission" date="2025-08" db="UniProtKB">
        <authorList>
            <consortium name="RefSeq"/>
        </authorList>
    </citation>
    <scope>IDENTIFICATION</scope>
    <source>
        <tissue evidence="4">Whole organism</tissue>
    </source>
</reference>
<dbReference type="RefSeq" id="XP_018026782.1">
    <property type="nucleotide sequence ID" value="XM_018171293.2"/>
</dbReference>
<keyword evidence="3" id="KW-1185">Reference proteome</keyword>
<feature type="chain" id="PRO_5034168352" evidence="2">
    <location>
        <begin position="23"/>
        <end position="183"/>
    </location>
</feature>
<keyword evidence="2" id="KW-0732">Signal</keyword>
<organism evidence="3 4">
    <name type="scientific">Hyalella azteca</name>
    <name type="common">Amphipod</name>
    <dbReference type="NCBI Taxonomy" id="294128"/>
    <lineage>
        <taxon>Eukaryota</taxon>
        <taxon>Metazoa</taxon>
        <taxon>Ecdysozoa</taxon>
        <taxon>Arthropoda</taxon>
        <taxon>Crustacea</taxon>
        <taxon>Multicrustacea</taxon>
        <taxon>Malacostraca</taxon>
        <taxon>Eumalacostraca</taxon>
        <taxon>Peracarida</taxon>
        <taxon>Amphipoda</taxon>
        <taxon>Senticaudata</taxon>
        <taxon>Talitrida</taxon>
        <taxon>Talitroidea</taxon>
        <taxon>Hyalellidae</taxon>
        <taxon>Hyalella</taxon>
    </lineage>
</organism>
<protein>
    <submittedName>
        <fullName evidence="4">Uncharacterized protein LOC108682169</fullName>
    </submittedName>
</protein>
<dbReference type="GeneID" id="108682169"/>
<keyword evidence="1" id="KW-0472">Membrane</keyword>
<keyword evidence="1" id="KW-0812">Transmembrane</keyword>
<feature type="transmembrane region" description="Helical" evidence="1">
    <location>
        <begin position="46"/>
        <end position="63"/>
    </location>
</feature>
<feature type="signal peptide" evidence="2">
    <location>
        <begin position="1"/>
        <end position="22"/>
    </location>
</feature>
<evidence type="ECO:0000256" key="2">
    <source>
        <dbReference type="SAM" id="SignalP"/>
    </source>
</evidence>
<dbReference type="Proteomes" id="UP000694843">
    <property type="component" value="Unplaced"/>
</dbReference>
<evidence type="ECO:0000313" key="4">
    <source>
        <dbReference type="RefSeq" id="XP_018026782.1"/>
    </source>
</evidence>
<name>A0A8B7PN50_HYAAZ</name>
<accession>A0A8B7PN50</accession>
<dbReference type="OrthoDB" id="10580755at2759"/>
<dbReference type="AlphaFoldDB" id="A0A8B7PN50"/>
<keyword evidence="1" id="KW-1133">Transmembrane helix</keyword>
<feature type="transmembrane region" description="Helical" evidence="1">
    <location>
        <begin position="100"/>
        <end position="119"/>
    </location>
</feature>